<dbReference type="AlphaFoldDB" id="K9XNL7"/>
<evidence type="ECO:0000313" key="1">
    <source>
        <dbReference type="EMBL" id="AFZ33631.1"/>
    </source>
</evidence>
<evidence type="ECO:0000313" key="2">
    <source>
        <dbReference type="Proteomes" id="UP000010473"/>
    </source>
</evidence>
<keyword evidence="2" id="KW-1185">Reference proteome</keyword>
<sequence>MLEIINNLVELTESKTFLIQILIILTVGIPHSAVASSLKGYCISKVKPTQSQLEVQDNLENKAIKASPQPITISKDSEKFIIEDGV</sequence>
<accession>K9XNL7</accession>
<dbReference type="HOGENOM" id="CLU_2496394_0_0_3"/>
<dbReference type="EMBL" id="CP003653">
    <property type="protein sequence ID" value="AFZ33631.1"/>
    <property type="molecule type" value="Genomic_DNA"/>
</dbReference>
<dbReference type="Proteomes" id="UP000010473">
    <property type="component" value="Chromosome"/>
</dbReference>
<name>K9XNL7_STAC7</name>
<gene>
    <name evidence="1" type="ordered locus">Sta7437_0002</name>
</gene>
<organism evidence="1 2">
    <name type="scientific">Stanieria cyanosphaera (strain ATCC 29371 / PCC 7437)</name>
    <dbReference type="NCBI Taxonomy" id="111780"/>
    <lineage>
        <taxon>Bacteria</taxon>
        <taxon>Bacillati</taxon>
        <taxon>Cyanobacteriota</taxon>
        <taxon>Cyanophyceae</taxon>
        <taxon>Pleurocapsales</taxon>
        <taxon>Dermocarpellaceae</taxon>
        <taxon>Stanieria</taxon>
    </lineage>
</organism>
<dbReference type="KEGG" id="scs:Sta7437_0002"/>
<dbReference type="RefSeq" id="WP_015191304.1">
    <property type="nucleotide sequence ID" value="NC_019748.1"/>
</dbReference>
<proteinExistence type="predicted"/>
<protein>
    <submittedName>
        <fullName evidence="1">Uncharacterized protein</fullName>
    </submittedName>
</protein>
<reference evidence="2" key="1">
    <citation type="journal article" date="2013" name="Proc. Natl. Acad. Sci. U.S.A.">
        <title>Improving the coverage of the cyanobacterial phylum using diversity-driven genome sequencing.</title>
        <authorList>
            <person name="Shih P.M."/>
            <person name="Wu D."/>
            <person name="Latifi A."/>
            <person name="Axen S.D."/>
            <person name="Fewer D.P."/>
            <person name="Talla E."/>
            <person name="Calteau A."/>
            <person name="Cai F."/>
            <person name="Tandeau de Marsac N."/>
            <person name="Rippka R."/>
            <person name="Herdman M."/>
            <person name="Sivonen K."/>
            <person name="Coursin T."/>
            <person name="Laurent T."/>
            <person name="Goodwin L."/>
            <person name="Nolan M."/>
            <person name="Davenport K.W."/>
            <person name="Han C.S."/>
            <person name="Rubin E.M."/>
            <person name="Eisen J.A."/>
            <person name="Woyke T."/>
            <person name="Gugger M."/>
            <person name="Kerfeld C.A."/>
        </authorList>
    </citation>
    <scope>NUCLEOTIDE SEQUENCE [LARGE SCALE GENOMIC DNA]</scope>
    <source>
        <strain evidence="2">ATCC 29371 / PCC 7437</strain>
    </source>
</reference>